<dbReference type="InterPro" id="IPR019276">
    <property type="entry name" value="DUF2303"/>
</dbReference>
<name>A0A2W7Q8K5_9BACT</name>
<dbReference type="AlphaFoldDB" id="A0A2W7Q8K5"/>
<dbReference type="OrthoDB" id="1433594at2"/>
<protein>
    <submittedName>
        <fullName evidence="1">Uncharacterized protein DUF2303</fullName>
    </submittedName>
</protein>
<keyword evidence="2" id="KW-1185">Reference proteome</keyword>
<gene>
    <name evidence="1" type="ORF">LX69_01116</name>
</gene>
<organism evidence="1 2">
    <name type="scientific">Breznakibacter xylanolyticus</name>
    <dbReference type="NCBI Taxonomy" id="990"/>
    <lineage>
        <taxon>Bacteria</taxon>
        <taxon>Pseudomonadati</taxon>
        <taxon>Bacteroidota</taxon>
        <taxon>Bacteroidia</taxon>
        <taxon>Marinilabiliales</taxon>
        <taxon>Marinilabiliaceae</taxon>
        <taxon>Breznakibacter</taxon>
    </lineage>
</organism>
<reference evidence="1 2" key="1">
    <citation type="submission" date="2018-06" db="EMBL/GenBank/DDBJ databases">
        <title>Genomic Encyclopedia of Archaeal and Bacterial Type Strains, Phase II (KMG-II): from individual species to whole genera.</title>
        <authorList>
            <person name="Goeker M."/>
        </authorList>
    </citation>
    <scope>NUCLEOTIDE SEQUENCE [LARGE SCALE GENOMIC DNA]</scope>
    <source>
        <strain evidence="1 2">DSM 6779</strain>
    </source>
</reference>
<comment type="caution">
    <text evidence="1">The sequence shown here is derived from an EMBL/GenBank/DDBJ whole genome shotgun (WGS) entry which is preliminary data.</text>
</comment>
<evidence type="ECO:0000313" key="1">
    <source>
        <dbReference type="EMBL" id="PZX18079.1"/>
    </source>
</evidence>
<dbReference type="Pfam" id="PF10065">
    <property type="entry name" value="DUF2303"/>
    <property type="match status" value="1"/>
</dbReference>
<dbReference type="EMBL" id="QKZK01000007">
    <property type="protein sequence ID" value="PZX18079.1"/>
    <property type="molecule type" value="Genomic_DNA"/>
</dbReference>
<sequence length="235" mass="27098">METINVTVEGGVKTLEIRQGKALELKEPKPVSIHGTIDSVARWLEKRVDVITQLKCHILVNRADMKILLVMDETNHYQDWVTGSLEMHPDFKKWNINTGEGWTTKQLSEFVKMNRSCFESKEVAMKLSKELQDIRVKVEKEAEKSDNNRGDYKMMIAQKVISSSIPEKFYLNVPIFKGQPAKRFEVEIYISPDSYSCSFVSPEVNDIVHNLRESAIDEQLKRIEEIAPEIVIIEE</sequence>
<proteinExistence type="predicted"/>
<evidence type="ECO:0000313" key="2">
    <source>
        <dbReference type="Proteomes" id="UP000249239"/>
    </source>
</evidence>
<dbReference type="Proteomes" id="UP000249239">
    <property type="component" value="Unassembled WGS sequence"/>
</dbReference>
<accession>A0A2W7Q8K5</accession>
<dbReference type="RefSeq" id="WP_111444823.1">
    <property type="nucleotide sequence ID" value="NZ_QKZK01000007.1"/>
</dbReference>